<dbReference type="GO" id="GO:0008761">
    <property type="term" value="F:UDP-N-acetylglucosamine 2-epimerase activity"/>
    <property type="evidence" value="ECO:0007669"/>
    <property type="project" value="UniProtKB-EC"/>
</dbReference>
<dbReference type="NCBIfam" id="TIGR00236">
    <property type="entry name" value="wecB"/>
    <property type="match status" value="1"/>
</dbReference>
<feature type="compositionally biased region" description="Low complexity" evidence="2">
    <location>
        <begin position="27"/>
        <end position="43"/>
    </location>
</feature>
<dbReference type="InterPro" id="IPR003331">
    <property type="entry name" value="UDP_GlcNAc_Epimerase_2_dom"/>
</dbReference>
<accession>A0A853EX78</accession>
<dbReference type="Gene3D" id="3.40.50.2000">
    <property type="entry name" value="Glycogen Phosphorylase B"/>
    <property type="match status" value="2"/>
</dbReference>
<dbReference type="PANTHER" id="PTHR43174">
    <property type="entry name" value="UDP-N-ACETYLGLUCOSAMINE 2-EPIMERASE"/>
    <property type="match status" value="1"/>
</dbReference>
<evidence type="ECO:0000313" key="5">
    <source>
        <dbReference type="Proteomes" id="UP000561011"/>
    </source>
</evidence>
<name>A0A853EX78_9MICO</name>
<comment type="similarity">
    <text evidence="1">Belongs to the UDP-N-acetylglucosamine 2-epimerase family.</text>
</comment>
<gene>
    <name evidence="4" type="primary">wecB</name>
    <name evidence="4" type="ORF">HZZ10_10435</name>
</gene>
<dbReference type="SUPFAM" id="SSF53756">
    <property type="entry name" value="UDP-Glycosyltransferase/glycogen phosphorylase"/>
    <property type="match status" value="1"/>
</dbReference>
<protein>
    <submittedName>
        <fullName evidence="4">UDP-N-acetylglucosamine 2-epimerase (Non-hydrolyzing)</fullName>
        <ecNumber evidence="4">5.1.3.14</ecNumber>
    </submittedName>
</protein>
<keyword evidence="5" id="KW-1185">Reference proteome</keyword>
<sequence length="429" mass="48015">MVRTPWRSTCRHCGRTRSRIPETLSCSRSSGPTRSSTPRTPTRTLRKSDPVRDRLKVVTIVGTRPEIIRLARVIAALEEHTEHVLVHTGQNYDYELNEVFFEDLDLRRPDHFLNADTSSLGAVLGDILKYTEKVLREEQPDAVVVLGDTNSCIAALMARRMKIPVYHLEAGNRSFDPNIPEEINRHLVDHVADYNLVYSEHSRRNLLAEGLHPSRIMHIGSPMNEVLGHYRGQIDSSDAVERLGLKPQKYFLASLHREENVDDAERLAAAIEALSAVATHYEHPVLLSTHPRTQKRIDLLGITEVAGVIFHRPLGFHDYNALQLSARCVLSDSGTISEESTMLGFPAVTLRDAIERPEAIDTGAIVLAGVRRQSILSAIHVTLEQWSTQGRPALPADYQVVDSARRTVNFILSTAPTHQTRAGIRRTEG</sequence>
<dbReference type="PANTHER" id="PTHR43174:SF1">
    <property type="entry name" value="UDP-N-ACETYLGLUCOSAMINE 2-EPIMERASE"/>
    <property type="match status" value="1"/>
</dbReference>
<dbReference type="Pfam" id="PF02350">
    <property type="entry name" value="Epimerase_2"/>
    <property type="match status" value="1"/>
</dbReference>
<proteinExistence type="inferred from homology"/>
<dbReference type="Proteomes" id="UP000561011">
    <property type="component" value="Unassembled WGS sequence"/>
</dbReference>
<feature type="domain" description="UDP-N-acetylglucosamine 2-epimerase" evidence="3">
    <location>
        <begin position="77"/>
        <end position="411"/>
    </location>
</feature>
<feature type="region of interest" description="Disordered" evidence="2">
    <location>
        <begin position="21"/>
        <end position="48"/>
    </location>
</feature>
<evidence type="ECO:0000313" key="4">
    <source>
        <dbReference type="EMBL" id="NYS93933.1"/>
    </source>
</evidence>
<comment type="caution">
    <text evidence="4">The sequence shown here is derived from an EMBL/GenBank/DDBJ whole genome shotgun (WGS) entry which is preliminary data.</text>
</comment>
<evidence type="ECO:0000259" key="3">
    <source>
        <dbReference type="Pfam" id="PF02350"/>
    </source>
</evidence>
<dbReference type="AlphaFoldDB" id="A0A853EX78"/>
<dbReference type="EMBL" id="JACBYE010000022">
    <property type="protein sequence ID" value="NYS93933.1"/>
    <property type="molecule type" value="Genomic_DNA"/>
</dbReference>
<evidence type="ECO:0000256" key="2">
    <source>
        <dbReference type="SAM" id="MobiDB-lite"/>
    </source>
</evidence>
<dbReference type="InterPro" id="IPR029767">
    <property type="entry name" value="WecB-like"/>
</dbReference>
<keyword evidence="1 4" id="KW-0413">Isomerase</keyword>
<evidence type="ECO:0000256" key="1">
    <source>
        <dbReference type="RuleBase" id="RU003513"/>
    </source>
</evidence>
<reference evidence="4 5" key="1">
    <citation type="submission" date="2020-07" db="EMBL/GenBank/DDBJ databases">
        <title>MOT database genomes.</title>
        <authorList>
            <person name="Joseph S."/>
            <person name="Aduse-Opoku J."/>
            <person name="Hashim A."/>
            <person name="Wade W."/>
            <person name="Curtis M."/>
        </authorList>
    </citation>
    <scope>NUCLEOTIDE SEQUENCE [LARGE SCALE GENOMIC DNA]</scope>
    <source>
        <strain evidence="4 5">DSM 100099</strain>
    </source>
</reference>
<dbReference type="EC" id="5.1.3.14" evidence="4"/>
<dbReference type="CDD" id="cd03786">
    <property type="entry name" value="GTB_UDP-GlcNAc_2-Epimerase"/>
    <property type="match status" value="1"/>
</dbReference>
<organism evidence="4 5">
    <name type="scientific">Sanguibacter inulinus</name>
    <dbReference type="NCBI Taxonomy" id="60922"/>
    <lineage>
        <taxon>Bacteria</taxon>
        <taxon>Bacillati</taxon>
        <taxon>Actinomycetota</taxon>
        <taxon>Actinomycetes</taxon>
        <taxon>Micrococcales</taxon>
        <taxon>Sanguibacteraceae</taxon>
        <taxon>Sanguibacter</taxon>
    </lineage>
</organism>